<dbReference type="PROSITE" id="PS00086">
    <property type="entry name" value="CYTOCHROME_P450"/>
    <property type="match status" value="1"/>
</dbReference>
<protein>
    <recommendedName>
        <fullName evidence="17">Sodium/calcium exchanger membrane region domain-containing protein</fullName>
    </recommendedName>
</protein>
<keyword evidence="13 16" id="KW-0472">Membrane</keyword>
<dbReference type="PANTHER" id="PTHR46300:SF7">
    <property type="entry name" value="P450, PUTATIVE (EUROFUNG)-RELATED"/>
    <property type="match status" value="1"/>
</dbReference>
<feature type="region of interest" description="Disordered" evidence="15">
    <location>
        <begin position="18"/>
        <end position="59"/>
    </location>
</feature>
<dbReference type="GO" id="GO:0016705">
    <property type="term" value="F:oxidoreductase activity, acting on paired donors, with incorporation or reduction of molecular oxygen"/>
    <property type="evidence" value="ECO:0007669"/>
    <property type="project" value="InterPro"/>
</dbReference>
<keyword evidence="8 14" id="KW-0479">Metal-binding</keyword>
<dbReference type="Gene3D" id="1.20.1420.30">
    <property type="entry name" value="NCX, central ion-binding region"/>
    <property type="match status" value="1"/>
</dbReference>
<keyword evidence="9 16" id="KW-1133">Transmembrane helix</keyword>
<evidence type="ECO:0000256" key="3">
    <source>
        <dbReference type="ARBA" id="ARBA00005179"/>
    </source>
</evidence>
<gene>
    <name evidence="18" type="ORF">VNI00_007960</name>
</gene>
<dbReference type="SUPFAM" id="SSF48264">
    <property type="entry name" value="Cytochrome P450"/>
    <property type="match status" value="1"/>
</dbReference>
<keyword evidence="11 14" id="KW-0408">Iron</keyword>
<keyword evidence="12" id="KW-0503">Monooxygenase</keyword>
<dbReference type="AlphaFoldDB" id="A0AAW0CYC0"/>
<feature type="transmembrane region" description="Helical" evidence="16">
    <location>
        <begin position="97"/>
        <end position="114"/>
    </location>
</feature>
<evidence type="ECO:0000256" key="12">
    <source>
        <dbReference type="ARBA" id="ARBA00023033"/>
    </source>
</evidence>
<feature type="transmembrane region" description="Helical" evidence="16">
    <location>
        <begin position="134"/>
        <end position="156"/>
    </location>
</feature>
<evidence type="ECO:0000256" key="5">
    <source>
        <dbReference type="ARBA" id="ARBA00010617"/>
    </source>
</evidence>
<accession>A0AAW0CYC0</accession>
<evidence type="ECO:0000256" key="11">
    <source>
        <dbReference type="ARBA" id="ARBA00023004"/>
    </source>
</evidence>
<evidence type="ECO:0000256" key="8">
    <source>
        <dbReference type="ARBA" id="ARBA00022723"/>
    </source>
</evidence>
<keyword evidence="7 16" id="KW-0812">Transmembrane</keyword>
<dbReference type="GO" id="GO:0005506">
    <property type="term" value="F:iron ion binding"/>
    <property type="evidence" value="ECO:0007669"/>
    <property type="project" value="InterPro"/>
</dbReference>
<evidence type="ECO:0000256" key="16">
    <source>
        <dbReference type="SAM" id="Phobius"/>
    </source>
</evidence>
<dbReference type="Pfam" id="PF00067">
    <property type="entry name" value="p450"/>
    <property type="match status" value="1"/>
</dbReference>
<evidence type="ECO:0000256" key="7">
    <source>
        <dbReference type="ARBA" id="ARBA00022692"/>
    </source>
</evidence>
<evidence type="ECO:0000256" key="14">
    <source>
        <dbReference type="PIRSR" id="PIRSR602401-1"/>
    </source>
</evidence>
<evidence type="ECO:0000256" key="13">
    <source>
        <dbReference type="ARBA" id="ARBA00023136"/>
    </source>
</evidence>
<dbReference type="PRINTS" id="PR00385">
    <property type="entry name" value="P450"/>
</dbReference>
<sequence length="715" mass="79517">MGHATLYSDNEDVIKSTKYVPRADKRKTDEEANGTSSALPSEAATRTGTQTPDEEEETPQISLPVAIGLLVVVTVFVAITAEWLVDSIDGLTENSPITREFVGVILLPIVGNAAEHVTAVTVSVKDKLSLSLGVAVGSSIVSVVLNFAYTFAEFTLRSKLHYSSFRTSYSYVFMAEYFDRFNRNTRTYARPAVTEATPHRFIVTLGWIIGKPLTLLFDPYQSVVLFLSVLLWVQRRKKHHPPGPPGYPFVGNALDMPLKKPWLKYVEWGKKYGDLIHLTALGQHILVLNSQTAVLELLERRSTIYSDRPRLVMAGELMGYNDCVPLLTHGDRHRESRKLLAEYLSPRKIAQSSAALEEKIRRFLLLLLESPDKFSQHTRGLVASSVFHVSHGYTVAPENDPILELAERADHQFAEVALPGAAICDLFPILRYIPEWTGAPFKTKAKTYRKTRDDLLEVPWDMVKKQMASVDGAAIPSFTASLIERNPAPGSYEEEVYKWASVAFYSAGADTTVSALNAFFLQMARHPDKLKKAQEEVDRVVGGGRLPTMADLAQLRYINAIAKEVLRIDPVAPLAIVHRLTKDDEYRGYHLSAGTLVVPNTWAILHDPELFPSPEEFMPERYLDTQESSSINPDPAKFAFGYGRRVCPGEALASTTLLLVMAMVIATFDISPIPGKEDELKHVDFTSALISHPNPFKCRIAPRSTHSAELIKGSV</sequence>
<dbReference type="Pfam" id="PF01699">
    <property type="entry name" value="Na_Ca_ex"/>
    <property type="match status" value="1"/>
</dbReference>
<dbReference type="GO" id="GO:0020037">
    <property type="term" value="F:heme binding"/>
    <property type="evidence" value="ECO:0007669"/>
    <property type="project" value="InterPro"/>
</dbReference>
<keyword evidence="6 14" id="KW-0349">Heme</keyword>
<evidence type="ECO:0000256" key="6">
    <source>
        <dbReference type="ARBA" id="ARBA00022617"/>
    </source>
</evidence>
<organism evidence="18 19">
    <name type="scientific">Paramarasmius palmivorus</name>
    <dbReference type="NCBI Taxonomy" id="297713"/>
    <lineage>
        <taxon>Eukaryota</taxon>
        <taxon>Fungi</taxon>
        <taxon>Dikarya</taxon>
        <taxon>Basidiomycota</taxon>
        <taxon>Agaricomycotina</taxon>
        <taxon>Agaricomycetes</taxon>
        <taxon>Agaricomycetidae</taxon>
        <taxon>Agaricales</taxon>
        <taxon>Marasmiineae</taxon>
        <taxon>Marasmiaceae</taxon>
        <taxon>Paramarasmius</taxon>
    </lineage>
</organism>
<dbReference type="InterPro" id="IPR044880">
    <property type="entry name" value="NCX_ion-bd_dom_sf"/>
</dbReference>
<feature type="transmembrane region" description="Helical" evidence="16">
    <location>
        <begin position="61"/>
        <end position="85"/>
    </location>
</feature>
<comment type="similarity">
    <text evidence="4">Belongs to the Ca(2+):cation antiporter (CaCA) (TC 2.A.19) family.</text>
</comment>
<comment type="cofactor">
    <cofactor evidence="1 14">
        <name>heme</name>
        <dbReference type="ChEBI" id="CHEBI:30413"/>
    </cofactor>
</comment>
<dbReference type="InterPro" id="IPR050364">
    <property type="entry name" value="Cytochrome_P450_fung"/>
</dbReference>
<feature type="compositionally biased region" description="Basic and acidic residues" evidence="15">
    <location>
        <begin position="21"/>
        <end position="30"/>
    </location>
</feature>
<evidence type="ECO:0000259" key="17">
    <source>
        <dbReference type="Pfam" id="PF01699"/>
    </source>
</evidence>
<evidence type="ECO:0000256" key="4">
    <source>
        <dbReference type="ARBA" id="ARBA00008170"/>
    </source>
</evidence>
<dbReference type="Proteomes" id="UP001383192">
    <property type="component" value="Unassembled WGS sequence"/>
</dbReference>
<evidence type="ECO:0000256" key="9">
    <source>
        <dbReference type="ARBA" id="ARBA00022989"/>
    </source>
</evidence>
<dbReference type="GO" id="GO:0004497">
    <property type="term" value="F:monooxygenase activity"/>
    <property type="evidence" value="ECO:0007669"/>
    <property type="project" value="UniProtKB-KW"/>
</dbReference>
<reference evidence="18 19" key="1">
    <citation type="submission" date="2024-01" db="EMBL/GenBank/DDBJ databases">
        <title>A draft genome for a cacao thread blight-causing isolate of Paramarasmius palmivorus.</title>
        <authorList>
            <person name="Baruah I.K."/>
            <person name="Bukari Y."/>
            <person name="Amoako-Attah I."/>
            <person name="Meinhardt L.W."/>
            <person name="Bailey B.A."/>
            <person name="Cohen S.P."/>
        </authorList>
    </citation>
    <scope>NUCLEOTIDE SEQUENCE [LARGE SCALE GENOMIC DNA]</scope>
    <source>
        <strain evidence="18 19">GH-12</strain>
    </source>
</reference>
<proteinExistence type="inferred from homology"/>
<comment type="similarity">
    <text evidence="5">Belongs to the cytochrome P450 family.</text>
</comment>
<keyword evidence="19" id="KW-1185">Reference proteome</keyword>
<dbReference type="InterPro" id="IPR004837">
    <property type="entry name" value="NaCa_Exmemb"/>
</dbReference>
<evidence type="ECO:0000256" key="15">
    <source>
        <dbReference type="SAM" id="MobiDB-lite"/>
    </source>
</evidence>
<name>A0AAW0CYC0_9AGAR</name>
<comment type="subcellular location">
    <subcellularLocation>
        <location evidence="2">Membrane</location>
        <topology evidence="2">Multi-pass membrane protein</topology>
    </subcellularLocation>
</comment>
<dbReference type="Gene3D" id="1.10.630.10">
    <property type="entry name" value="Cytochrome P450"/>
    <property type="match status" value="1"/>
</dbReference>
<dbReference type="EMBL" id="JAYKXP010000026">
    <property type="protein sequence ID" value="KAK7044238.1"/>
    <property type="molecule type" value="Genomic_DNA"/>
</dbReference>
<dbReference type="PRINTS" id="PR00463">
    <property type="entry name" value="EP450I"/>
</dbReference>
<dbReference type="InterPro" id="IPR002401">
    <property type="entry name" value="Cyt_P450_E_grp-I"/>
</dbReference>
<dbReference type="InterPro" id="IPR001128">
    <property type="entry name" value="Cyt_P450"/>
</dbReference>
<evidence type="ECO:0000256" key="2">
    <source>
        <dbReference type="ARBA" id="ARBA00004141"/>
    </source>
</evidence>
<dbReference type="InterPro" id="IPR017972">
    <property type="entry name" value="Cyt_P450_CS"/>
</dbReference>
<dbReference type="GO" id="GO:0016020">
    <property type="term" value="C:membrane"/>
    <property type="evidence" value="ECO:0007669"/>
    <property type="project" value="UniProtKB-SubCell"/>
</dbReference>
<evidence type="ECO:0000313" key="19">
    <source>
        <dbReference type="Proteomes" id="UP001383192"/>
    </source>
</evidence>
<feature type="domain" description="Sodium/calcium exchanger membrane region" evidence="17">
    <location>
        <begin position="66"/>
        <end position="145"/>
    </location>
</feature>
<comment type="caution">
    <text evidence="18">The sequence shown here is derived from an EMBL/GenBank/DDBJ whole genome shotgun (WGS) entry which is preliminary data.</text>
</comment>
<dbReference type="CDD" id="cd11065">
    <property type="entry name" value="CYP64-like"/>
    <property type="match status" value="1"/>
</dbReference>
<comment type="pathway">
    <text evidence="3">Secondary metabolite biosynthesis.</text>
</comment>
<dbReference type="GO" id="GO:0055085">
    <property type="term" value="P:transmembrane transport"/>
    <property type="evidence" value="ECO:0007669"/>
    <property type="project" value="InterPro"/>
</dbReference>
<evidence type="ECO:0000256" key="10">
    <source>
        <dbReference type="ARBA" id="ARBA00023002"/>
    </source>
</evidence>
<dbReference type="PANTHER" id="PTHR46300">
    <property type="entry name" value="P450, PUTATIVE (EUROFUNG)-RELATED-RELATED"/>
    <property type="match status" value="1"/>
</dbReference>
<dbReference type="InterPro" id="IPR036396">
    <property type="entry name" value="Cyt_P450_sf"/>
</dbReference>
<evidence type="ECO:0000256" key="1">
    <source>
        <dbReference type="ARBA" id="ARBA00001971"/>
    </source>
</evidence>
<evidence type="ECO:0000313" key="18">
    <source>
        <dbReference type="EMBL" id="KAK7044238.1"/>
    </source>
</evidence>
<keyword evidence="10" id="KW-0560">Oxidoreductase</keyword>
<feature type="binding site" description="axial binding residue" evidence="14">
    <location>
        <position position="647"/>
    </location>
    <ligand>
        <name>heme</name>
        <dbReference type="ChEBI" id="CHEBI:30413"/>
    </ligand>
    <ligandPart>
        <name>Fe</name>
        <dbReference type="ChEBI" id="CHEBI:18248"/>
    </ligandPart>
</feature>